<sequence length="240" mass="26991">MNSIVILSAKWQQGSPYLCKGPLEGNYVFAQVHFHWGENEMRGSEHFVDGASMPMELHVVHYKEEYETLDLALRRPNGVTIINEPNEFMEGIVKNLTVIRTAHSSVRIIPANLTGILKPFSTDYFLYWGSITTPINIHNILWIICREPIGLTTRQIAEFRTLHDEKGVPILSNIRPIKPRQEKSVFHVSPSGSLYASLLPLPRVVPLTFATLDAKVSESPVSETTVTDTSVVSIEENNIL</sequence>
<keyword evidence="4" id="KW-1185">Reference proteome</keyword>
<dbReference type="InterPro" id="IPR023561">
    <property type="entry name" value="Carbonic_anhydrase_a-class"/>
</dbReference>
<feature type="domain" description="Alpha-carbonic anhydrase" evidence="2">
    <location>
        <begin position="1"/>
        <end position="189"/>
    </location>
</feature>
<dbReference type="GO" id="GO:0005737">
    <property type="term" value="C:cytoplasm"/>
    <property type="evidence" value="ECO:0007669"/>
    <property type="project" value="TreeGrafter"/>
</dbReference>
<comment type="similarity">
    <text evidence="1">Belongs to the alpha-carbonic anhydrase family.</text>
</comment>
<dbReference type="PROSITE" id="PS51144">
    <property type="entry name" value="ALPHA_CA_2"/>
    <property type="match status" value="1"/>
</dbReference>
<dbReference type="AlphaFoldDB" id="A0A2A3E4T5"/>
<name>A0A2A3E4T5_APICC</name>
<dbReference type="SUPFAM" id="SSF51069">
    <property type="entry name" value="Carbonic anhydrase"/>
    <property type="match status" value="1"/>
</dbReference>
<dbReference type="InterPro" id="IPR036398">
    <property type="entry name" value="CA_dom_sf"/>
</dbReference>
<proteinExistence type="inferred from homology"/>
<reference evidence="3 4" key="1">
    <citation type="submission" date="2014-07" db="EMBL/GenBank/DDBJ databases">
        <title>Genomic and transcriptomic analysis on Apis cerana provide comprehensive insights into honey bee biology.</title>
        <authorList>
            <person name="Diao Q."/>
            <person name="Sun L."/>
            <person name="Zheng H."/>
            <person name="Zheng H."/>
            <person name="Xu S."/>
            <person name="Wang S."/>
            <person name="Zeng Z."/>
            <person name="Hu F."/>
            <person name="Su S."/>
            <person name="Wu J."/>
        </authorList>
    </citation>
    <scope>NUCLEOTIDE SEQUENCE [LARGE SCALE GENOMIC DNA]</scope>
    <source>
        <tissue evidence="3">Pupae without intestine</tissue>
    </source>
</reference>
<dbReference type="PANTHER" id="PTHR18952">
    <property type="entry name" value="CARBONIC ANHYDRASE"/>
    <property type="match status" value="1"/>
</dbReference>
<dbReference type="InterPro" id="IPR001148">
    <property type="entry name" value="CA_dom"/>
</dbReference>
<dbReference type="GO" id="GO:0008270">
    <property type="term" value="F:zinc ion binding"/>
    <property type="evidence" value="ECO:0007669"/>
    <property type="project" value="InterPro"/>
</dbReference>
<dbReference type="PANTHER" id="PTHR18952:SF233">
    <property type="entry name" value="CARBONIC ANHYDRASE 14"/>
    <property type="match status" value="1"/>
</dbReference>
<organism evidence="3 4">
    <name type="scientific">Apis cerana cerana</name>
    <name type="common">Oriental honeybee</name>
    <dbReference type="NCBI Taxonomy" id="94128"/>
    <lineage>
        <taxon>Eukaryota</taxon>
        <taxon>Metazoa</taxon>
        <taxon>Ecdysozoa</taxon>
        <taxon>Arthropoda</taxon>
        <taxon>Hexapoda</taxon>
        <taxon>Insecta</taxon>
        <taxon>Pterygota</taxon>
        <taxon>Neoptera</taxon>
        <taxon>Endopterygota</taxon>
        <taxon>Hymenoptera</taxon>
        <taxon>Apocrita</taxon>
        <taxon>Aculeata</taxon>
        <taxon>Apoidea</taxon>
        <taxon>Anthophila</taxon>
        <taxon>Apidae</taxon>
        <taxon>Apis</taxon>
    </lineage>
</organism>
<dbReference type="Proteomes" id="UP000242457">
    <property type="component" value="Unassembled WGS sequence"/>
</dbReference>
<evidence type="ECO:0000313" key="3">
    <source>
        <dbReference type="EMBL" id="PBC26504.1"/>
    </source>
</evidence>
<dbReference type="Pfam" id="PF00194">
    <property type="entry name" value="Carb_anhydrase"/>
    <property type="match status" value="1"/>
</dbReference>
<dbReference type="CDD" id="cd00326">
    <property type="entry name" value="alpha_CA"/>
    <property type="match status" value="1"/>
</dbReference>
<accession>A0A2A3E4T5</accession>
<dbReference type="GO" id="GO:0004089">
    <property type="term" value="F:carbonate dehydratase activity"/>
    <property type="evidence" value="ECO:0007669"/>
    <property type="project" value="InterPro"/>
</dbReference>
<evidence type="ECO:0000259" key="2">
    <source>
        <dbReference type="PROSITE" id="PS51144"/>
    </source>
</evidence>
<dbReference type="Gene3D" id="3.10.200.10">
    <property type="entry name" value="Alpha carbonic anhydrase"/>
    <property type="match status" value="1"/>
</dbReference>
<dbReference type="STRING" id="94128.A0A2A3E4T5"/>
<protein>
    <submittedName>
        <fullName evidence="3">Carbonic anhydrase</fullName>
    </submittedName>
</protein>
<evidence type="ECO:0000313" key="4">
    <source>
        <dbReference type="Proteomes" id="UP000242457"/>
    </source>
</evidence>
<dbReference type="EMBL" id="KZ288383">
    <property type="protein sequence ID" value="PBC26504.1"/>
    <property type="molecule type" value="Genomic_DNA"/>
</dbReference>
<dbReference type="OrthoDB" id="429145at2759"/>
<dbReference type="SMART" id="SM01057">
    <property type="entry name" value="Carb_anhydrase"/>
    <property type="match status" value="1"/>
</dbReference>
<evidence type="ECO:0000256" key="1">
    <source>
        <dbReference type="ARBA" id="ARBA00010718"/>
    </source>
</evidence>
<gene>
    <name evidence="3" type="ORF">APICC_04655</name>
</gene>